<dbReference type="RefSeq" id="WP_171644255.1">
    <property type="nucleotide sequence ID" value="NZ_WHOA01000109.1"/>
</dbReference>
<accession>A0ABX1XWP9</accession>
<keyword evidence="2" id="KW-1185">Reference proteome</keyword>
<evidence type="ECO:0008006" key="3">
    <source>
        <dbReference type="Google" id="ProtNLM"/>
    </source>
</evidence>
<sequence>MKAVNLPFEDYLLDTHDEEIIWIKDRAFVIRPATDDDIERIGRGYFTLDYPAEIEEGTTEIATTGVRVDKVK</sequence>
<reference evidence="1 2" key="1">
    <citation type="submission" date="2019-10" db="EMBL/GenBank/DDBJ databases">
        <title>Description of Paenibacillus terrestris sp. nov.</title>
        <authorList>
            <person name="Carlier A."/>
            <person name="Qi S."/>
        </authorList>
    </citation>
    <scope>NUCLEOTIDE SEQUENCE [LARGE SCALE GENOMIC DNA]</scope>
    <source>
        <strain evidence="1 2">LMG 31458</strain>
    </source>
</reference>
<dbReference type="Proteomes" id="UP000616779">
    <property type="component" value="Unassembled WGS sequence"/>
</dbReference>
<protein>
    <recommendedName>
        <fullName evidence="3">N-acetyltransferase</fullName>
    </recommendedName>
</protein>
<proteinExistence type="predicted"/>
<name>A0ABX1XWP9_9BACL</name>
<organism evidence="1 2">
    <name type="scientific">Paenibacillus phytorum</name>
    <dbReference type="NCBI Taxonomy" id="2654977"/>
    <lineage>
        <taxon>Bacteria</taxon>
        <taxon>Bacillati</taxon>
        <taxon>Bacillota</taxon>
        <taxon>Bacilli</taxon>
        <taxon>Bacillales</taxon>
        <taxon>Paenibacillaceae</taxon>
        <taxon>Paenibacillus</taxon>
    </lineage>
</organism>
<comment type="caution">
    <text evidence="1">The sequence shown here is derived from an EMBL/GenBank/DDBJ whole genome shotgun (WGS) entry which is preliminary data.</text>
</comment>
<evidence type="ECO:0000313" key="2">
    <source>
        <dbReference type="Proteomes" id="UP000616779"/>
    </source>
</evidence>
<evidence type="ECO:0000313" key="1">
    <source>
        <dbReference type="EMBL" id="NOU72988.1"/>
    </source>
</evidence>
<gene>
    <name evidence="1" type="ORF">GC098_16430</name>
</gene>
<dbReference type="EMBL" id="WHOA01000109">
    <property type="protein sequence ID" value="NOU72988.1"/>
    <property type="molecule type" value="Genomic_DNA"/>
</dbReference>